<dbReference type="EMBL" id="ADLO01000088">
    <property type="protein sequence ID" value="KGF54473.1"/>
    <property type="molecule type" value="Genomic_DNA"/>
</dbReference>
<name>A0A096B510_FLAPL</name>
<gene>
    <name evidence="1" type="ORF">HMPREF9460_02862</name>
</gene>
<organism evidence="1 2">
    <name type="scientific">Flavonifractor plautii 1_3_50AFAA</name>
    <dbReference type="NCBI Taxonomy" id="742738"/>
    <lineage>
        <taxon>Bacteria</taxon>
        <taxon>Bacillati</taxon>
        <taxon>Bacillota</taxon>
        <taxon>Clostridia</taxon>
        <taxon>Eubacteriales</taxon>
        <taxon>Oscillospiraceae</taxon>
        <taxon>Flavonifractor</taxon>
    </lineage>
</organism>
<accession>A0A096B510</accession>
<evidence type="ECO:0000313" key="1">
    <source>
        <dbReference type="EMBL" id="KGF54473.1"/>
    </source>
</evidence>
<dbReference type="HOGENOM" id="CLU_3352394_0_0_9"/>
<dbReference type="Proteomes" id="UP000029585">
    <property type="component" value="Unassembled WGS sequence"/>
</dbReference>
<dbReference type="AlphaFoldDB" id="A0A096B510"/>
<evidence type="ECO:0000313" key="2">
    <source>
        <dbReference type="Proteomes" id="UP000029585"/>
    </source>
</evidence>
<sequence length="37" mass="3958">MLSSTFLAASFSFMEHSSSTTALAFHESAFCSPGVDR</sequence>
<proteinExistence type="predicted"/>
<reference evidence="1 2" key="1">
    <citation type="submission" date="2011-08" db="EMBL/GenBank/DDBJ databases">
        <title>The Genome Sequence of Clostridium orbiscindens 1_3_50AFAA.</title>
        <authorList>
            <consortium name="The Broad Institute Genome Sequencing Platform"/>
            <person name="Earl A."/>
            <person name="Ward D."/>
            <person name="Feldgarden M."/>
            <person name="Gevers D."/>
            <person name="Daigneault M."/>
            <person name="Strauss J."/>
            <person name="Allen-Vercoe E."/>
            <person name="Young S.K."/>
            <person name="Zeng Q."/>
            <person name="Gargeya S."/>
            <person name="Fitzgerald M."/>
            <person name="Haas B."/>
            <person name="Abouelleil A."/>
            <person name="Alvarado L."/>
            <person name="Arachchi H.M."/>
            <person name="Berlin A."/>
            <person name="Brown A."/>
            <person name="Chapman S.B."/>
            <person name="Chen Z."/>
            <person name="Dunbar C."/>
            <person name="Freedman E."/>
            <person name="Gearin G."/>
            <person name="Gellesch M."/>
            <person name="Goldberg J."/>
            <person name="Griggs A."/>
            <person name="Gujja S."/>
            <person name="Heiman D."/>
            <person name="Howarth C."/>
            <person name="Larson L."/>
            <person name="Lui A."/>
            <person name="MacDonald P.J.P."/>
            <person name="Montmayeur A."/>
            <person name="Murphy C."/>
            <person name="Neiman D."/>
            <person name="Pearson M."/>
            <person name="Priest M."/>
            <person name="Roberts A."/>
            <person name="Saif S."/>
            <person name="Shea T."/>
            <person name="Shenoy N."/>
            <person name="Sisk P."/>
            <person name="Stolte C."/>
            <person name="Sykes S."/>
            <person name="Wortman J."/>
            <person name="Nusbaum C."/>
            <person name="Birren B."/>
        </authorList>
    </citation>
    <scope>NUCLEOTIDE SEQUENCE [LARGE SCALE GENOMIC DNA]</scope>
    <source>
        <strain evidence="1 2">1_3_50AFAA</strain>
    </source>
</reference>
<comment type="caution">
    <text evidence="1">The sequence shown here is derived from an EMBL/GenBank/DDBJ whole genome shotgun (WGS) entry which is preliminary data.</text>
</comment>
<keyword evidence="2" id="KW-1185">Reference proteome</keyword>
<feature type="non-terminal residue" evidence="1">
    <location>
        <position position="37"/>
    </location>
</feature>
<protein>
    <submittedName>
        <fullName evidence="1">Uncharacterized protein</fullName>
    </submittedName>
</protein>